<gene>
    <name evidence="1" type="ORF">GCM10009784_26390</name>
</gene>
<keyword evidence="2" id="KW-1185">Reference proteome</keyword>
<name>A0ABN3B084_9MICC</name>
<sequence length="122" mass="13704">MTNALPAENIFDHRRSSDGEHVGYIHLTDDGLFAPFDLLHRPAGEATELEDAENLLDELGLRMFIEDWWLDLDGRRVKVLIQEVRRDTISVAQAMDGPIAKSVDLLAVIELPLPTDRLSQTA</sequence>
<proteinExistence type="predicted"/>
<evidence type="ECO:0000313" key="2">
    <source>
        <dbReference type="Proteomes" id="UP001500974"/>
    </source>
</evidence>
<evidence type="ECO:0008006" key="3">
    <source>
        <dbReference type="Google" id="ProtNLM"/>
    </source>
</evidence>
<dbReference type="RefSeq" id="WP_277359549.1">
    <property type="nucleotide sequence ID" value="NZ_BAAAON010000003.1"/>
</dbReference>
<dbReference type="EMBL" id="BAAAON010000003">
    <property type="protein sequence ID" value="GAA2177104.1"/>
    <property type="molecule type" value="Genomic_DNA"/>
</dbReference>
<protein>
    <recommendedName>
        <fullName evidence="3">Serine/threonine protein phosphatase</fullName>
    </recommendedName>
</protein>
<evidence type="ECO:0000313" key="1">
    <source>
        <dbReference type="EMBL" id="GAA2177104.1"/>
    </source>
</evidence>
<organism evidence="1 2">
    <name type="scientific">Arthrobacter parietis</name>
    <dbReference type="NCBI Taxonomy" id="271434"/>
    <lineage>
        <taxon>Bacteria</taxon>
        <taxon>Bacillati</taxon>
        <taxon>Actinomycetota</taxon>
        <taxon>Actinomycetes</taxon>
        <taxon>Micrococcales</taxon>
        <taxon>Micrococcaceae</taxon>
        <taxon>Arthrobacter</taxon>
    </lineage>
</organism>
<comment type="caution">
    <text evidence="1">The sequence shown here is derived from an EMBL/GenBank/DDBJ whole genome shotgun (WGS) entry which is preliminary data.</text>
</comment>
<dbReference type="Proteomes" id="UP001500974">
    <property type="component" value="Unassembled WGS sequence"/>
</dbReference>
<reference evidence="1 2" key="1">
    <citation type="journal article" date="2019" name="Int. J. Syst. Evol. Microbiol.">
        <title>The Global Catalogue of Microorganisms (GCM) 10K type strain sequencing project: providing services to taxonomists for standard genome sequencing and annotation.</title>
        <authorList>
            <consortium name="The Broad Institute Genomics Platform"/>
            <consortium name="The Broad Institute Genome Sequencing Center for Infectious Disease"/>
            <person name="Wu L."/>
            <person name="Ma J."/>
        </authorList>
    </citation>
    <scope>NUCLEOTIDE SEQUENCE [LARGE SCALE GENOMIC DNA]</scope>
    <source>
        <strain evidence="1 2">JCM 14917</strain>
    </source>
</reference>
<accession>A0ABN3B084</accession>